<protein>
    <submittedName>
        <fullName evidence="8">PspC domain-containing protein</fullName>
    </submittedName>
</protein>
<feature type="transmembrane region" description="Helical" evidence="6">
    <location>
        <begin position="41"/>
        <end position="64"/>
    </location>
</feature>
<evidence type="ECO:0000256" key="3">
    <source>
        <dbReference type="ARBA" id="ARBA00022692"/>
    </source>
</evidence>
<evidence type="ECO:0000256" key="2">
    <source>
        <dbReference type="ARBA" id="ARBA00022475"/>
    </source>
</evidence>
<comment type="caution">
    <text evidence="8">The sequence shown here is derived from an EMBL/GenBank/DDBJ whole genome shotgun (WGS) entry which is preliminary data.</text>
</comment>
<keyword evidence="2" id="KW-1003">Cell membrane</keyword>
<evidence type="ECO:0000313" key="9">
    <source>
        <dbReference type="Proteomes" id="UP000273119"/>
    </source>
</evidence>
<comment type="subcellular location">
    <subcellularLocation>
        <location evidence="1">Cell membrane</location>
        <topology evidence="1">Single-pass membrane protein</topology>
    </subcellularLocation>
</comment>
<evidence type="ECO:0000256" key="6">
    <source>
        <dbReference type="SAM" id="Phobius"/>
    </source>
</evidence>
<dbReference type="PANTHER" id="PTHR33885:SF3">
    <property type="entry name" value="PHAGE SHOCK PROTEIN C"/>
    <property type="match status" value="1"/>
</dbReference>
<gene>
    <name evidence="8" type="ORF">DWQ67_00960</name>
</gene>
<dbReference type="AlphaFoldDB" id="A0A496PLP7"/>
<evidence type="ECO:0000256" key="4">
    <source>
        <dbReference type="ARBA" id="ARBA00022989"/>
    </source>
</evidence>
<keyword evidence="3 6" id="KW-0812">Transmembrane</keyword>
<dbReference type="GO" id="GO:0005886">
    <property type="term" value="C:plasma membrane"/>
    <property type="evidence" value="ECO:0007669"/>
    <property type="project" value="UniProtKB-SubCell"/>
</dbReference>
<evidence type="ECO:0000313" key="8">
    <source>
        <dbReference type="EMBL" id="RKW71450.1"/>
    </source>
</evidence>
<name>A0A496PLP7_9MICC</name>
<dbReference type="Proteomes" id="UP000273119">
    <property type="component" value="Unassembled WGS sequence"/>
</dbReference>
<feature type="domain" description="Phage shock protein PspC N-terminal" evidence="7">
    <location>
        <begin position="13"/>
        <end position="65"/>
    </location>
</feature>
<dbReference type="Pfam" id="PF04024">
    <property type="entry name" value="PspC"/>
    <property type="match status" value="1"/>
</dbReference>
<evidence type="ECO:0000259" key="7">
    <source>
        <dbReference type="Pfam" id="PF04024"/>
    </source>
</evidence>
<dbReference type="RefSeq" id="WP_121483713.1">
    <property type="nucleotide sequence ID" value="NZ_QQXL01000001.1"/>
</dbReference>
<accession>A0A496PLP7</accession>
<dbReference type="PANTHER" id="PTHR33885">
    <property type="entry name" value="PHAGE SHOCK PROTEIN C"/>
    <property type="match status" value="1"/>
</dbReference>
<dbReference type="EMBL" id="QQXL01000001">
    <property type="protein sequence ID" value="RKW71450.1"/>
    <property type="molecule type" value="Genomic_DNA"/>
</dbReference>
<evidence type="ECO:0000256" key="1">
    <source>
        <dbReference type="ARBA" id="ARBA00004162"/>
    </source>
</evidence>
<proteinExistence type="predicted"/>
<keyword evidence="5 6" id="KW-0472">Membrane</keyword>
<evidence type="ECO:0000256" key="5">
    <source>
        <dbReference type="ARBA" id="ARBA00023136"/>
    </source>
</evidence>
<keyword evidence="4 6" id="KW-1133">Transmembrane helix</keyword>
<organism evidence="8 9">
    <name type="scientific">Galactobacter caseinivorans</name>
    <dbReference type="NCBI Taxonomy" id="2676123"/>
    <lineage>
        <taxon>Bacteria</taxon>
        <taxon>Bacillati</taxon>
        <taxon>Actinomycetota</taxon>
        <taxon>Actinomycetes</taxon>
        <taxon>Micrococcales</taxon>
        <taxon>Micrococcaceae</taxon>
        <taxon>Galactobacter</taxon>
    </lineage>
</organism>
<reference evidence="8 9" key="1">
    <citation type="submission" date="2018-07" db="EMBL/GenBank/DDBJ databases">
        <title>Arthrobacter sp. nov., isolated from raw cow's milk with high bacterial count.</title>
        <authorList>
            <person name="Hahne J."/>
            <person name="Isele D."/>
            <person name="Lipski A."/>
        </authorList>
    </citation>
    <scope>NUCLEOTIDE SEQUENCE [LARGE SCALE GENOMIC DNA]</scope>
    <source>
        <strain evidence="8 9">JZ R-183</strain>
    </source>
</reference>
<keyword evidence="9" id="KW-1185">Reference proteome</keyword>
<dbReference type="InterPro" id="IPR007168">
    <property type="entry name" value="Phageshock_PspC_N"/>
</dbReference>
<sequence>MQPLYRALRAQPFRRGPRRWLGGICAAVAQRFGWDANLVRLITLVLFLLPVIGVGLYAVLWLVLPWSDESIPLERLVGRATKNRPSKNGPTIKG</sequence>
<dbReference type="InterPro" id="IPR052027">
    <property type="entry name" value="PspC"/>
</dbReference>